<name>A0A936TGP1_9ACTN</name>
<dbReference type="InterPro" id="IPR016047">
    <property type="entry name" value="M23ase_b-sheet_dom"/>
</dbReference>
<dbReference type="Pfam" id="PF01551">
    <property type="entry name" value="Peptidase_M23"/>
    <property type="match status" value="1"/>
</dbReference>
<protein>
    <submittedName>
        <fullName evidence="2">M23 family metallopeptidase</fullName>
    </submittedName>
</protein>
<gene>
    <name evidence="2" type="ORF">IPN02_14000</name>
</gene>
<sequence>MRPRQSRVLGHSRRGGSALAVWAISLSAVGLLAGGCATTPPRAFAFPVKSSATRYARTHHHYPAADMFAPCGTAVVAPTDAVVEEVETRDRWRRATDDPALRSGLLVSLVDFRGVRYYGSHLSKVQVSVGQRVSRGQRVGSVGDTGNAKGTGCHLHFGLSPACLTGWQNRRGKLAPQPYLDSWRKGARNDPAPAIARMACR</sequence>
<evidence type="ECO:0000313" key="2">
    <source>
        <dbReference type="EMBL" id="MBK9297915.1"/>
    </source>
</evidence>
<dbReference type="AlphaFoldDB" id="A0A936TGP1"/>
<dbReference type="Proteomes" id="UP000727993">
    <property type="component" value="Unassembled WGS sequence"/>
</dbReference>
<comment type="caution">
    <text evidence="2">The sequence shown here is derived from an EMBL/GenBank/DDBJ whole genome shotgun (WGS) entry which is preliminary data.</text>
</comment>
<proteinExistence type="predicted"/>
<dbReference type="PANTHER" id="PTHR21666">
    <property type="entry name" value="PEPTIDASE-RELATED"/>
    <property type="match status" value="1"/>
</dbReference>
<feature type="domain" description="M23ase beta-sheet core" evidence="1">
    <location>
        <begin position="64"/>
        <end position="159"/>
    </location>
</feature>
<dbReference type="InterPro" id="IPR050570">
    <property type="entry name" value="Cell_wall_metabolism_enzyme"/>
</dbReference>
<organism evidence="2 3">
    <name type="scientific">Candidatus Neomicrothrix subdominans</name>
    <dbReference type="NCBI Taxonomy" id="2954438"/>
    <lineage>
        <taxon>Bacteria</taxon>
        <taxon>Bacillati</taxon>
        <taxon>Actinomycetota</taxon>
        <taxon>Acidimicrobiia</taxon>
        <taxon>Acidimicrobiales</taxon>
        <taxon>Microthrixaceae</taxon>
        <taxon>Candidatus Neomicrothrix</taxon>
    </lineage>
</organism>
<dbReference type="InterPro" id="IPR011055">
    <property type="entry name" value="Dup_hybrid_motif"/>
</dbReference>
<evidence type="ECO:0000259" key="1">
    <source>
        <dbReference type="Pfam" id="PF01551"/>
    </source>
</evidence>
<dbReference type="CDD" id="cd12797">
    <property type="entry name" value="M23_peptidase"/>
    <property type="match status" value="1"/>
</dbReference>
<evidence type="ECO:0000313" key="3">
    <source>
        <dbReference type="Proteomes" id="UP000727993"/>
    </source>
</evidence>
<dbReference type="SUPFAM" id="SSF51261">
    <property type="entry name" value="Duplicated hybrid motif"/>
    <property type="match status" value="1"/>
</dbReference>
<reference evidence="2 3" key="1">
    <citation type="submission" date="2020-10" db="EMBL/GenBank/DDBJ databases">
        <title>Connecting structure to function with the recovery of over 1000 high-quality activated sludge metagenome-assembled genomes encoding full-length rRNA genes using long-read sequencing.</title>
        <authorList>
            <person name="Singleton C.M."/>
            <person name="Petriglieri F."/>
            <person name="Kristensen J.M."/>
            <person name="Kirkegaard R.H."/>
            <person name="Michaelsen T.Y."/>
            <person name="Andersen M.H."/>
            <person name="Karst S.M."/>
            <person name="Dueholm M.S."/>
            <person name="Nielsen P.H."/>
            <person name="Albertsen M."/>
        </authorList>
    </citation>
    <scope>NUCLEOTIDE SEQUENCE [LARGE SCALE GENOMIC DNA]</scope>
    <source>
        <strain evidence="2">Lyne_18-Q3-R50-59_MAXAC.006</strain>
    </source>
</reference>
<dbReference type="PANTHER" id="PTHR21666:SF270">
    <property type="entry name" value="MUREIN HYDROLASE ACTIVATOR ENVC"/>
    <property type="match status" value="1"/>
</dbReference>
<dbReference type="Gene3D" id="2.70.70.10">
    <property type="entry name" value="Glucose Permease (Domain IIA)"/>
    <property type="match status" value="1"/>
</dbReference>
<dbReference type="GO" id="GO:0004222">
    <property type="term" value="F:metalloendopeptidase activity"/>
    <property type="evidence" value="ECO:0007669"/>
    <property type="project" value="TreeGrafter"/>
</dbReference>
<accession>A0A936TGP1</accession>
<dbReference type="EMBL" id="JADJZA010000007">
    <property type="protein sequence ID" value="MBK9297915.1"/>
    <property type="molecule type" value="Genomic_DNA"/>
</dbReference>